<gene>
    <name evidence="7 10" type="primary">smc</name>
    <name evidence="10" type="ORF">IAA61_04260</name>
</gene>
<dbReference type="GO" id="GO:0030261">
    <property type="term" value="P:chromosome condensation"/>
    <property type="evidence" value="ECO:0007669"/>
    <property type="project" value="InterPro"/>
</dbReference>
<evidence type="ECO:0000256" key="4">
    <source>
        <dbReference type="ARBA" id="ARBA00022840"/>
    </source>
</evidence>
<dbReference type="InterPro" id="IPR011890">
    <property type="entry name" value="SMC_prok"/>
</dbReference>
<evidence type="ECO:0000256" key="3">
    <source>
        <dbReference type="ARBA" id="ARBA00022741"/>
    </source>
</evidence>
<comment type="domain">
    <text evidence="7">Contains large globular domains required for ATP hydrolysis at each terminus and a third globular domain forming a flexible hinge near the middle of the molecule. These domains are separated by coiled-coil structures.</text>
</comment>
<dbReference type="SMART" id="SM00968">
    <property type="entry name" value="SMC_hinge"/>
    <property type="match status" value="1"/>
</dbReference>
<dbReference type="Pfam" id="PF02463">
    <property type="entry name" value="SMC_N"/>
    <property type="match status" value="1"/>
</dbReference>
<dbReference type="FunFam" id="3.40.50.300:FF:000984">
    <property type="entry name" value="Chromosome partition protein Smc"/>
    <property type="match status" value="1"/>
</dbReference>
<evidence type="ECO:0000256" key="6">
    <source>
        <dbReference type="ARBA" id="ARBA00023125"/>
    </source>
</evidence>
<dbReference type="GO" id="GO:0006260">
    <property type="term" value="P:DNA replication"/>
    <property type="evidence" value="ECO:0007669"/>
    <property type="project" value="UniProtKB-UniRule"/>
</dbReference>
<keyword evidence="2 7" id="KW-0963">Cytoplasm</keyword>
<dbReference type="InterPro" id="IPR003395">
    <property type="entry name" value="RecF/RecN/SMC_N"/>
</dbReference>
<dbReference type="CDD" id="cd03278">
    <property type="entry name" value="ABC_SMC_barmotin"/>
    <property type="match status" value="1"/>
</dbReference>
<dbReference type="InterPro" id="IPR027417">
    <property type="entry name" value="P-loop_NTPase"/>
</dbReference>
<dbReference type="Pfam" id="PF06470">
    <property type="entry name" value="SMC_hinge"/>
    <property type="match status" value="1"/>
</dbReference>
<accession>A0A9D1MBJ7</accession>
<evidence type="ECO:0000259" key="9">
    <source>
        <dbReference type="SMART" id="SM00968"/>
    </source>
</evidence>
<keyword evidence="3 7" id="KW-0547">Nucleotide-binding</keyword>
<dbReference type="GO" id="GO:0007059">
    <property type="term" value="P:chromosome segregation"/>
    <property type="evidence" value="ECO:0007669"/>
    <property type="project" value="UniProtKB-UniRule"/>
</dbReference>
<feature type="coiled-coil region" evidence="7">
    <location>
        <begin position="680"/>
        <end position="803"/>
    </location>
</feature>
<feature type="binding site" evidence="7">
    <location>
        <begin position="32"/>
        <end position="39"/>
    </location>
    <ligand>
        <name>ATP</name>
        <dbReference type="ChEBI" id="CHEBI:30616"/>
    </ligand>
</feature>
<dbReference type="NCBIfam" id="TIGR02168">
    <property type="entry name" value="SMC_prok_B"/>
    <property type="match status" value="1"/>
</dbReference>
<dbReference type="PIRSF" id="PIRSF005719">
    <property type="entry name" value="SMC"/>
    <property type="match status" value="1"/>
</dbReference>
<keyword evidence="4 7" id="KW-0067">ATP-binding</keyword>
<feature type="compositionally biased region" description="Basic and acidic residues" evidence="8">
    <location>
        <begin position="256"/>
        <end position="266"/>
    </location>
</feature>
<dbReference type="GO" id="GO:0016887">
    <property type="term" value="F:ATP hydrolysis activity"/>
    <property type="evidence" value="ECO:0007669"/>
    <property type="project" value="InterPro"/>
</dbReference>
<evidence type="ECO:0000256" key="8">
    <source>
        <dbReference type="SAM" id="MobiDB-lite"/>
    </source>
</evidence>
<sequence>MLLKRLELQGFKSFADKTVLDFMDGTTAVVGPNGSGKSNISDAIRWVIGETSAKSLRGSNMQDVIFTGTQTRKGVNYAEVSLVLDNSNHDFNVEFDEVVVTRRLFRSGESVYRINNSNCRLKDVHELFMDTGLGRDGYSMIGQGNVSQILSTKAEDRRSIFEEAAGVSKYKYRKEEAIKKLAHVDENLVRIGDMASELESRIGPLERQSEKARKYLVLYGDMKQLDIDLCAVSLDKNKAETERTKKLLSDTEQELEDVKSRETENERLMNELYEESRRSDEEKNEANARLSDNEARISAASNDISLYRNNIKNNNANIDRIRRETEEIKNKNDERVRAIKETEAEIEKKSSELSELESRLSGARSASGEYEANLGGIDERIADLRSEFFARENEMSSLRERANGIENLRASFLDRRAAVNAEISSHKEGIEKTKAQIAEAEAETEKKRAKLKELKETVEGLESSRKAASERLGEIRSSLSSMRVEYDSKLSKKRILEGLENDYAGYAKSVKAVLTAKELKGISMYGTVSGLADVDRRYVLAIETALGGALQNIIVESEQDAKAAIAYLRKTRGGRATFLPVSSVKGRGLENTAEVSKSQGFIGIASQLVKHDRRYDGIFASLLGRVVVVDNIDNAIALSRKFGYRFKTVTLDGDVLNAGGSMSGGSVNKQSGFLSRAAEIKELTSETAELARSIKALTEEGKGAEGDLSLAENQLGSFVPLVREYEDELLRLENTKKMLVESLERSESTSYEAELAQIEEQLKETADEVAKLIAGVSSLKTKNTELEKEIESVTEKRSEMLEKRSESDAQADEIASEMTELRSSIAVMRQSISSAYAEINGSKDETARRAAEAEELLRLNSEYEKSIEEKTAVLESSRELSEKIKSRLGEIDEKKRMITDKMSRSRGANKDITNRIIELQREISRIENRCVRLETDRDNTLSRIWDDYELSYNDLSEQRREIENMSEASEQLASLKKKIKALGSVNMDSIEEYKNVKERYEFMTGQKVDLEKSRNDLTEIISSMEELIKEHFSEQFKEINKAFKEVFTELFGGGSGELRLSDDQNILTSGIEIEVQLPGKGKQNINLYSGGEKSFIAIALLFAILRVKPPPFCILDEIDAALDDVNVSRFATYLKNYTDRTQFIVITHRRGTMEAASILYGVTMQESGVSKLLSLKIDDVSDELVN</sequence>
<dbReference type="Gene3D" id="1.10.287.1490">
    <property type="match status" value="1"/>
</dbReference>
<evidence type="ECO:0000256" key="1">
    <source>
        <dbReference type="ARBA" id="ARBA00004496"/>
    </source>
</evidence>
<dbReference type="InterPro" id="IPR036277">
    <property type="entry name" value="SMC_hinge_sf"/>
</dbReference>
<organism evidence="10 11">
    <name type="scientific">Candidatus Ornithomonoglobus merdipullorum</name>
    <dbReference type="NCBI Taxonomy" id="2840895"/>
    <lineage>
        <taxon>Bacteria</taxon>
        <taxon>Bacillati</taxon>
        <taxon>Bacillota</taxon>
        <taxon>Clostridia</taxon>
        <taxon>Candidatus Ornithomonoglobus</taxon>
    </lineage>
</organism>
<dbReference type="Proteomes" id="UP000824109">
    <property type="component" value="Unassembled WGS sequence"/>
</dbReference>
<comment type="caution">
    <text evidence="10">The sequence shown here is derived from an EMBL/GenBank/DDBJ whole genome shotgun (WGS) entry which is preliminary data.</text>
</comment>
<reference evidence="10" key="2">
    <citation type="journal article" date="2021" name="PeerJ">
        <title>Extensive microbial diversity within the chicken gut microbiome revealed by metagenomics and culture.</title>
        <authorList>
            <person name="Gilroy R."/>
            <person name="Ravi A."/>
            <person name="Getino M."/>
            <person name="Pursley I."/>
            <person name="Horton D.L."/>
            <person name="Alikhan N.F."/>
            <person name="Baker D."/>
            <person name="Gharbi K."/>
            <person name="Hall N."/>
            <person name="Watson M."/>
            <person name="Adriaenssens E.M."/>
            <person name="Foster-Nyarko E."/>
            <person name="Jarju S."/>
            <person name="Secka A."/>
            <person name="Antonio M."/>
            <person name="Oren A."/>
            <person name="Chaudhuri R.R."/>
            <person name="La Ragione R."/>
            <person name="Hildebrand F."/>
            <person name="Pallen M.J."/>
        </authorList>
    </citation>
    <scope>NUCLEOTIDE SEQUENCE</scope>
    <source>
        <strain evidence="10">USAMLcec3-3695</strain>
    </source>
</reference>
<dbReference type="HAMAP" id="MF_01894">
    <property type="entry name" value="Smc_prok"/>
    <property type="match status" value="1"/>
</dbReference>
<evidence type="ECO:0000256" key="2">
    <source>
        <dbReference type="ARBA" id="ARBA00022490"/>
    </source>
</evidence>
<dbReference type="SUPFAM" id="SSF52540">
    <property type="entry name" value="P-loop containing nucleoside triphosphate hydrolases"/>
    <property type="match status" value="1"/>
</dbReference>
<feature type="region of interest" description="Disordered" evidence="8">
    <location>
        <begin position="247"/>
        <end position="266"/>
    </location>
</feature>
<comment type="function">
    <text evidence="7">Required for chromosome condensation and partitioning.</text>
</comment>
<dbReference type="GO" id="GO:0007062">
    <property type="term" value="P:sister chromatid cohesion"/>
    <property type="evidence" value="ECO:0007669"/>
    <property type="project" value="InterPro"/>
</dbReference>
<dbReference type="InterPro" id="IPR010935">
    <property type="entry name" value="SMC_hinge"/>
</dbReference>
<keyword evidence="5 7" id="KW-0175">Coiled coil</keyword>
<comment type="subunit">
    <text evidence="7">Homodimer.</text>
</comment>
<protein>
    <recommendedName>
        <fullName evidence="7">Chromosome partition protein Smc</fullName>
    </recommendedName>
</protein>
<dbReference type="AlphaFoldDB" id="A0A9D1MBJ7"/>
<reference evidence="10" key="1">
    <citation type="submission" date="2020-10" db="EMBL/GenBank/DDBJ databases">
        <authorList>
            <person name="Gilroy R."/>
        </authorList>
    </citation>
    <scope>NUCLEOTIDE SEQUENCE</scope>
    <source>
        <strain evidence="10">USAMLcec3-3695</strain>
    </source>
</reference>
<comment type="subcellular location">
    <subcellularLocation>
        <location evidence="1 7">Cytoplasm</location>
    </subcellularLocation>
</comment>
<dbReference type="GO" id="GO:0005737">
    <property type="term" value="C:cytoplasm"/>
    <property type="evidence" value="ECO:0007669"/>
    <property type="project" value="UniProtKB-SubCell"/>
</dbReference>
<dbReference type="GO" id="GO:0005524">
    <property type="term" value="F:ATP binding"/>
    <property type="evidence" value="ECO:0007669"/>
    <property type="project" value="UniProtKB-UniRule"/>
</dbReference>
<evidence type="ECO:0000313" key="10">
    <source>
        <dbReference type="EMBL" id="HIU57012.1"/>
    </source>
</evidence>
<dbReference type="GO" id="GO:0005694">
    <property type="term" value="C:chromosome"/>
    <property type="evidence" value="ECO:0007669"/>
    <property type="project" value="InterPro"/>
</dbReference>
<dbReference type="Gene3D" id="3.30.70.1620">
    <property type="match status" value="1"/>
</dbReference>
<dbReference type="InterPro" id="IPR024704">
    <property type="entry name" value="SMC"/>
</dbReference>
<dbReference type="FunFam" id="3.40.50.300:FF:000901">
    <property type="entry name" value="Chromosome partition protein Smc"/>
    <property type="match status" value="1"/>
</dbReference>
<feature type="coiled-coil region" evidence="7">
    <location>
        <begin position="909"/>
        <end position="985"/>
    </location>
</feature>
<evidence type="ECO:0000313" key="11">
    <source>
        <dbReference type="Proteomes" id="UP000824109"/>
    </source>
</evidence>
<dbReference type="EMBL" id="DVNB01000046">
    <property type="protein sequence ID" value="HIU57012.1"/>
    <property type="molecule type" value="Genomic_DNA"/>
</dbReference>
<keyword evidence="6 7" id="KW-0238">DNA-binding</keyword>
<evidence type="ECO:0000256" key="5">
    <source>
        <dbReference type="ARBA" id="ARBA00023054"/>
    </source>
</evidence>
<dbReference type="GO" id="GO:0003677">
    <property type="term" value="F:DNA binding"/>
    <property type="evidence" value="ECO:0007669"/>
    <property type="project" value="UniProtKB-UniRule"/>
</dbReference>
<evidence type="ECO:0000256" key="7">
    <source>
        <dbReference type="HAMAP-Rule" id="MF_01894"/>
    </source>
</evidence>
<dbReference type="SUPFAM" id="SSF75553">
    <property type="entry name" value="Smc hinge domain"/>
    <property type="match status" value="1"/>
</dbReference>
<dbReference type="PANTHER" id="PTHR43977">
    <property type="entry name" value="STRUCTURAL MAINTENANCE OF CHROMOSOMES PROTEIN 3"/>
    <property type="match status" value="1"/>
</dbReference>
<comment type="similarity">
    <text evidence="7">Belongs to the SMC family.</text>
</comment>
<feature type="coiled-coil region" evidence="7">
    <location>
        <begin position="423"/>
        <end position="471"/>
    </location>
</feature>
<dbReference type="Gene3D" id="3.40.50.300">
    <property type="entry name" value="P-loop containing nucleotide triphosphate hydrolases"/>
    <property type="match status" value="2"/>
</dbReference>
<name>A0A9D1MBJ7_9FIRM</name>
<proteinExistence type="inferred from homology"/>
<dbReference type="Gene3D" id="1.20.1060.20">
    <property type="match status" value="1"/>
</dbReference>
<feature type="domain" description="SMC hinge" evidence="9">
    <location>
        <begin position="522"/>
        <end position="639"/>
    </location>
</feature>